<gene>
    <name evidence="5" type="ORF">E6K81_02085</name>
</gene>
<dbReference type="GO" id="GO:0005509">
    <property type="term" value="F:calcium ion binding"/>
    <property type="evidence" value="ECO:0007669"/>
    <property type="project" value="InterPro"/>
</dbReference>
<comment type="caution">
    <text evidence="5">The sequence shown here is derived from an EMBL/GenBank/DDBJ whole genome shotgun (WGS) entry which is preliminary data.</text>
</comment>
<dbReference type="InterPro" id="IPR039331">
    <property type="entry name" value="PAPs-like"/>
</dbReference>
<accession>A0A538UDF9</accession>
<keyword evidence="1 2" id="KW-0732">Signal</keyword>
<dbReference type="InterPro" id="IPR029052">
    <property type="entry name" value="Metallo-depent_PP-like"/>
</dbReference>
<dbReference type="Pfam" id="PF17963">
    <property type="entry name" value="Big_9"/>
    <property type="match status" value="1"/>
</dbReference>
<dbReference type="AlphaFoldDB" id="A0A538UDF9"/>
<feature type="chain" id="PRO_5021889631" description="T9SS type A sorting domain-containing protein" evidence="2">
    <location>
        <begin position="24"/>
        <end position="600"/>
    </location>
</feature>
<proteinExistence type="predicted"/>
<dbReference type="PANTHER" id="PTHR22953">
    <property type="entry name" value="ACID PHOSPHATASE RELATED"/>
    <property type="match status" value="1"/>
</dbReference>
<feature type="domain" description="Calcineurin-like phosphoesterase" evidence="3">
    <location>
        <begin position="114"/>
        <end position="310"/>
    </location>
</feature>
<evidence type="ECO:0000259" key="3">
    <source>
        <dbReference type="Pfam" id="PF00149"/>
    </source>
</evidence>
<evidence type="ECO:0000259" key="4">
    <source>
        <dbReference type="Pfam" id="PF14008"/>
    </source>
</evidence>
<reference evidence="5 6" key="1">
    <citation type="journal article" date="2019" name="Nat. Microbiol.">
        <title>Mediterranean grassland soil C-N compound turnover is dependent on rainfall and depth, and is mediated by genomically divergent microorganisms.</title>
        <authorList>
            <person name="Diamond S."/>
            <person name="Andeer P.F."/>
            <person name="Li Z."/>
            <person name="Crits-Christoph A."/>
            <person name="Burstein D."/>
            <person name="Anantharaman K."/>
            <person name="Lane K.R."/>
            <person name="Thomas B.C."/>
            <person name="Pan C."/>
            <person name="Northen T.R."/>
            <person name="Banfield J.F."/>
        </authorList>
    </citation>
    <scope>NUCLEOTIDE SEQUENCE [LARGE SCALE GENOMIC DNA]</scope>
    <source>
        <strain evidence="5">WS_11</strain>
    </source>
</reference>
<feature type="signal peptide" evidence="2">
    <location>
        <begin position="1"/>
        <end position="23"/>
    </location>
</feature>
<dbReference type="SUPFAM" id="SSF49363">
    <property type="entry name" value="Purple acid phosphatase, N-terminal domain"/>
    <property type="match status" value="1"/>
</dbReference>
<dbReference type="GO" id="GO:0003993">
    <property type="term" value="F:acid phosphatase activity"/>
    <property type="evidence" value="ECO:0007669"/>
    <property type="project" value="InterPro"/>
</dbReference>
<dbReference type="Pfam" id="PF14008">
    <property type="entry name" value="Metallophos_C"/>
    <property type="match status" value="1"/>
</dbReference>
<evidence type="ECO:0000256" key="1">
    <source>
        <dbReference type="ARBA" id="ARBA00022729"/>
    </source>
</evidence>
<name>A0A538UDF9_UNCEI</name>
<feature type="domain" description="Purple acid phosphatase C-terminal" evidence="4">
    <location>
        <begin position="319"/>
        <end position="368"/>
    </location>
</feature>
<dbReference type="GO" id="GO:0016020">
    <property type="term" value="C:membrane"/>
    <property type="evidence" value="ECO:0007669"/>
    <property type="project" value="InterPro"/>
</dbReference>
<sequence>MRSTHRTLLVAATLLMLHTDVHAADEIHWTLTSPTAVTVDWRGTTGTLRYGLTSSYGITVTAVTPAPLPYSSSGPFWEARLSGLKPDTPYHYSVAGGPDRTLRTMPAAGTSYDVYVEGDIGDSGTYPRVAAVQSLIAQGSPRFVLVVGDLTYGNDDGQAVVDQHFNDVMVWSEKAAYLPAWGNHEWSKTTDDFRNYKGRFDFPNPQTSPGAPSAGCCGEDWYWFDCGKVRFIAYPEPYSGAWSDWNTRAKALMDAAQASSAIRFIVTFGHRPAYSSGYHAGDATLKGYLDALGASHSKYLLNLNGHSHNYERSTPQSGVTHVTVGTGGSTLEEASGSCLYTGGCPPPSWSAFRAFHHGTLRLHITDTAIRGDMLCGPAGDSGSNRNDITCAVGDIFDSFTIGGGDQPPVVVAPALKTGAPGTALSEAVTASDPDGNAISSLTADLSKLPAGNTATFTTGSGNLSGTLKWTPAAKDTGTFMVTFRAANAMTGSATTQLGIHAGPVDVPPGLGALGLAIERVTPNPAVSELRVAYALASADGARIELVDGAGRIVRQQDLGQPGPGHHEVRLKGGAELRSGIYWLRLTQGGRFSSTPVVFVH</sequence>
<protein>
    <recommendedName>
        <fullName evidence="7">T9SS type A sorting domain-containing protein</fullName>
    </recommendedName>
</protein>
<dbReference type="InterPro" id="IPR004843">
    <property type="entry name" value="Calcineurin-like_PHP"/>
</dbReference>
<dbReference type="SUPFAM" id="SSF56300">
    <property type="entry name" value="Metallo-dependent phosphatases"/>
    <property type="match status" value="1"/>
</dbReference>
<evidence type="ECO:0000256" key="2">
    <source>
        <dbReference type="SAM" id="SignalP"/>
    </source>
</evidence>
<dbReference type="EMBL" id="VBPB01000028">
    <property type="protein sequence ID" value="TMQ73945.1"/>
    <property type="molecule type" value="Genomic_DNA"/>
</dbReference>
<evidence type="ECO:0000313" key="5">
    <source>
        <dbReference type="EMBL" id="TMQ73945.1"/>
    </source>
</evidence>
<organism evidence="5 6">
    <name type="scientific">Eiseniibacteriota bacterium</name>
    <dbReference type="NCBI Taxonomy" id="2212470"/>
    <lineage>
        <taxon>Bacteria</taxon>
        <taxon>Candidatus Eiseniibacteriota</taxon>
    </lineage>
</organism>
<dbReference type="SUPFAM" id="SSF49313">
    <property type="entry name" value="Cadherin-like"/>
    <property type="match status" value="1"/>
</dbReference>
<dbReference type="InterPro" id="IPR013783">
    <property type="entry name" value="Ig-like_fold"/>
</dbReference>
<dbReference type="Pfam" id="PF00149">
    <property type="entry name" value="Metallophos"/>
    <property type="match status" value="1"/>
</dbReference>
<evidence type="ECO:0000313" key="6">
    <source>
        <dbReference type="Proteomes" id="UP000319771"/>
    </source>
</evidence>
<dbReference type="Gene3D" id="3.60.21.10">
    <property type="match status" value="1"/>
</dbReference>
<evidence type="ECO:0008006" key="7">
    <source>
        <dbReference type="Google" id="ProtNLM"/>
    </source>
</evidence>
<dbReference type="Gene3D" id="2.60.40.10">
    <property type="entry name" value="Immunoglobulins"/>
    <property type="match status" value="1"/>
</dbReference>
<dbReference type="Proteomes" id="UP000319771">
    <property type="component" value="Unassembled WGS sequence"/>
</dbReference>
<dbReference type="InterPro" id="IPR025733">
    <property type="entry name" value="PAPs_C"/>
</dbReference>
<dbReference type="InterPro" id="IPR008963">
    <property type="entry name" value="Purple_acid_Pase-like_N"/>
</dbReference>
<dbReference type="PANTHER" id="PTHR22953:SF153">
    <property type="entry name" value="PURPLE ACID PHOSPHATASE"/>
    <property type="match status" value="1"/>
</dbReference>
<dbReference type="InterPro" id="IPR015919">
    <property type="entry name" value="Cadherin-like_sf"/>
</dbReference>